<sequence length="82" mass="9660">MDVSVATNKRTCFKPLKICQSSSKSNLKSEICPSNYDDFQINFSFDKAFQFIFLLVLFMRVIQKIAYQMTVKLIKINQFENY</sequence>
<keyword evidence="1" id="KW-1133">Transmembrane helix</keyword>
<dbReference type="Proteomes" id="UP000276133">
    <property type="component" value="Unassembled WGS sequence"/>
</dbReference>
<comment type="caution">
    <text evidence="2">The sequence shown here is derived from an EMBL/GenBank/DDBJ whole genome shotgun (WGS) entry which is preliminary data.</text>
</comment>
<evidence type="ECO:0000313" key="2">
    <source>
        <dbReference type="EMBL" id="RNA05546.1"/>
    </source>
</evidence>
<keyword evidence="3" id="KW-1185">Reference proteome</keyword>
<evidence type="ECO:0000313" key="3">
    <source>
        <dbReference type="Proteomes" id="UP000276133"/>
    </source>
</evidence>
<gene>
    <name evidence="2" type="ORF">BpHYR1_030849</name>
</gene>
<dbReference type="EMBL" id="REGN01007676">
    <property type="protein sequence ID" value="RNA05546.1"/>
    <property type="molecule type" value="Genomic_DNA"/>
</dbReference>
<keyword evidence="1" id="KW-0472">Membrane</keyword>
<feature type="transmembrane region" description="Helical" evidence="1">
    <location>
        <begin position="48"/>
        <end position="67"/>
    </location>
</feature>
<evidence type="ECO:0000256" key="1">
    <source>
        <dbReference type="SAM" id="Phobius"/>
    </source>
</evidence>
<protein>
    <recommendedName>
        <fullName evidence="4">Transmembrane protein</fullName>
    </recommendedName>
</protein>
<name>A0A3M7Q263_BRAPC</name>
<reference evidence="2 3" key="1">
    <citation type="journal article" date="2018" name="Sci. Rep.">
        <title>Genomic signatures of local adaptation to the degree of environmental predictability in rotifers.</title>
        <authorList>
            <person name="Franch-Gras L."/>
            <person name="Hahn C."/>
            <person name="Garcia-Roger E.M."/>
            <person name="Carmona M.J."/>
            <person name="Serra M."/>
            <person name="Gomez A."/>
        </authorList>
    </citation>
    <scope>NUCLEOTIDE SEQUENCE [LARGE SCALE GENOMIC DNA]</scope>
    <source>
        <strain evidence="2">HYR1</strain>
    </source>
</reference>
<dbReference type="AlphaFoldDB" id="A0A3M7Q263"/>
<organism evidence="2 3">
    <name type="scientific">Brachionus plicatilis</name>
    <name type="common">Marine rotifer</name>
    <name type="synonym">Brachionus muelleri</name>
    <dbReference type="NCBI Taxonomy" id="10195"/>
    <lineage>
        <taxon>Eukaryota</taxon>
        <taxon>Metazoa</taxon>
        <taxon>Spiralia</taxon>
        <taxon>Gnathifera</taxon>
        <taxon>Rotifera</taxon>
        <taxon>Eurotatoria</taxon>
        <taxon>Monogononta</taxon>
        <taxon>Pseudotrocha</taxon>
        <taxon>Ploima</taxon>
        <taxon>Brachionidae</taxon>
        <taxon>Brachionus</taxon>
    </lineage>
</organism>
<evidence type="ECO:0008006" key="4">
    <source>
        <dbReference type="Google" id="ProtNLM"/>
    </source>
</evidence>
<proteinExistence type="predicted"/>
<accession>A0A3M7Q263</accession>
<keyword evidence="1" id="KW-0812">Transmembrane</keyword>